<dbReference type="GO" id="GO:0006508">
    <property type="term" value="P:proteolysis"/>
    <property type="evidence" value="ECO:0007669"/>
    <property type="project" value="InterPro"/>
</dbReference>
<sequence length="119" mass="13999">MKFWRLQSKVFSEDIYCTDVNLLFLESLIGAAFSYTNTSSDLTKLDDEFTCKLTLMPTLFLYTWLERFPQFKTRDFYILEESFAYPAGHYVAQLADLVYDRNKDARNYSHINIKGFIAS</sequence>
<dbReference type="PANTHER" id="PTHR11802">
    <property type="entry name" value="SERINE PROTEASE FAMILY S10 SERINE CARBOXYPEPTIDASE"/>
    <property type="match status" value="1"/>
</dbReference>
<proteinExistence type="inferred from homology"/>
<dbReference type="GO" id="GO:0004185">
    <property type="term" value="F:serine-type carboxypeptidase activity"/>
    <property type="evidence" value="ECO:0007669"/>
    <property type="project" value="InterPro"/>
</dbReference>
<evidence type="ECO:0000313" key="2">
    <source>
        <dbReference type="EMBL" id="CDP19822.1"/>
    </source>
</evidence>
<evidence type="ECO:0000313" key="3">
    <source>
        <dbReference type="Proteomes" id="UP000295252"/>
    </source>
</evidence>
<dbReference type="SUPFAM" id="SSF53474">
    <property type="entry name" value="alpha/beta-Hydrolases"/>
    <property type="match status" value="1"/>
</dbReference>
<dbReference type="Gramene" id="CDP19822">
    <property type="protein sequence ID" value="CDP19822"/>
    <property type="gene ID" value="GSCOC_T00001465001"/>
</dbReference>
<dbReference type="InterPro" id="IPR029058">
    <property type="entry name" value="AB_hydrolase_fold"/>
</dbReference>
<gene>
    <name evidence="2" type="ORF">GSCOC_T00001465001</name>
</gene>
<dbReference type="EMBL" id="HG739801">
    <property type="protein sequence ID" value="CDP19822.1"/>
    <property type="molecule type" value="Genomic_DNA"/>
</dbReference>
<protein>
    <submittedName>
        <fullName evidence="2">DH200=94 genomic scaffold, scaffold_717</fullName>
    </submittedName>
</protein>
<accession>A0A068VGV8</accession>
<dbReference type="PhylomeDB" id="A0A068VGV8"/>
<dbReference type="PANTHER" id="PTHR11802:SF235">
    <property type="entry name" value="SERINE CARBOXYPEPTIDASE-LIKE 33"/>
    <property type="match status" value="1"/>
</dbReference>
<keyword evidence="3" id="KW-1185">Reference proteome</keyword>
<dbReference type="InParanoid" id="A0A068VGV8"/>
<name>A0A068VGV8_COFCA</name>
<dbReference type="GO" id="GO:0005773">
    <property type="term" value="C:vacuole"/>
    <property type="evidence" value="ECO:0007669"/>
    <property type="project" value="TreeGrafter"/>
</dbReference>
<evidence type="ECO:0000256" key="1">
    <source>
        <dbReference type="ARBA" id="ARBA00009431"/>
    </source>
</evidence>
<dbReference type="Proteomes" id="UP000295252">
    <property type="component" value="Unassembled WGS sequence"/>
</dbReference>
<dbReference type="Gene3D" id="3.40.50.1820">
    <property type="entry name" value="alpha/beta hydrolase"/>
    <property type="match status" value="1"/>
</dbReference>
<dbReference type="OMA" id="FSEDIYC"/>
<dbReference type="Pfam" id="PF00450">
    <property type="entry name" value="Peptidase_S10"/>
    <property type="match status" value="1"/>
</dbReference>
<reference evidence="3" key="1">
    <citation type="journal article" date="2014" name="Science">
        <title>The coffee genome provides insight into the convergent evolution of caffeine biosynthesis.</title>
        <authorList>
            <person name="Denoeud F."/>
            <person name="Carretero-Paulet L."/>
            <person name="Dereeper A."/>
            <person name="Droc G."/>
            <person name="Guyot R."/>
            <person name="Pietrella M."/>
            <person name="Zheng C."/>
            <person name="Alberti A."/>
            <person name="Anthony F."/>
            <person name="Aprea G."/>
            <person name="Aury J.M."/>
            <person name="Bento P."/>
            <person name="Bernard M."/>
            <person name="Bocs S."/>
            <person name="Campa C."/>
            <person name="Cenci A."/>
            <person name="Combes M.C."/>
            <person name="Crouzillat D."/>
            <person name="Da Silva C."/>
            <person name="Daddiego L."/>
            <person name="De Bellis F."/>
            <person name="Dussert S."/>
            <person name="Garsmeur O."/>
            <person name="Gayraud T."/>
            <person name="Guignon V."/>
            <person name="Jahn K."/>
            <person name="Jamilloux V."/>
            <person name="Joet T."/>
            <person name="Labadie K."/>
            <person name="Lan T."/>
            <person name="Leclercq J."/>
            <person name="Lepelley M."/>
            <person name="Leroy T."/>
            <person name="Li L.T."/>
            <person name="Librado P."/>
            <person name="Lopez L."/>
            <person name="Munoz A."/>
            <person name="Noel B."/>
            <person name="Pallavicini A."/>
            <person name="Perrotta G."/>
            <person name="Poncet V."/>
            <person name="Pot D."/>
            <person name="Priyono X."/>
            <person name="Rigoreau M."/>
            <person name="Rouard M."/>
            <person name="Rozas J."/>
            <person name="Tranchant-Dubreuil C."/>
            <person name="VanBuren R."/>
            <person name="Zhang Q."/>
            <person name="Andrade A.C."/>
            <person name="Argout X."/>
            <person name="Bertrand B."/>
            <person name="de Kochko A."/>
            <person name="Graziosi G."/>
            <person name="Henry R.J."/>
            <person name="Jayarama X."/>
            <person name="Ming R."/>
            <person name="Nagai C."/>
            <person name="Rounsley S."/>
            <person name="Sankoff D."/>
            <person name="Giuliano G."/>
            <person name="Albert V.A."/>
            <person name="Wincker P."/>
            <person name="Lashermes P."/>
        </authorList>
    </citation>
    <scope>NUCLEOTIDE SEQUENCE [LARGE SCALE GENOMIC DNA]</scope>
    <source>
        <strain evidence="3">cv. DH200-94</strain>
    </source>
</reference>
<dbReference type="InterPro" id="IPR001563">
    <property type="entry name" value="Peptidase_S10"/>
</dbReference>
<comment type="similarity">
    <text evidence="1">Belongs to the peptidase S10 family.</text>
</comment>
<dbReference type="AlphaFoldDB" id="A0A068VGV8"/>
<organism evidence="2 3">
    <name type="scientific">Coffea canephora</name>
    <name type="common">Robusta coffee</name>
    <dbReference type="NCBI Taxonomy" id="49390"/>
    <lineage>
        <taxon>Eukaryota</taxon>
        <taxon>Viridiplantae</taxon>
        <taxon>Streptophyta</taxon>
        <taxon>Embryophyta</taxon>
        <taxon>Tracheophyta</taxon>
        <taxon>Spermatophyta</taxon>
        <taxon>Magnoliopsida</taxon>
        <taxon>eudicotyledons</taxon>
        <taxon>Gunneridae</taxon>
        <taxon>Pentapetalae</taxon>
        <taxon>asterids</taxon>
        <taxon>lamiids</taxon>
        <taxon>Gentianales</taxon>
        <taxon>Rubiaceae</taxon>
        <taxon>Ixoroideae</taxon>
        <taxon>Gardenieae complex</taxon>
        <taxon>Bertiereae - Coffeeae clade</taxon>
        <taxon>Coffeeae</taxon>
        <taxon>Coffea</taxon>
    </lineage>
</organism>